<dbReference type="KEGG" id="kbi:30206976"/>
<dbReference type="GeneID" id="30206976"/>
<dbReference type="Proteomes" id="UP000092730">
    <property type="component" value="Chromosome 2"/>
</dbReference>
<dbReference type="AlphaFoldDB" id="A0A1B9G9L7"/>
<dbReference type="EMBL" id="CP144542">
    <property type="protein sequence ID" value="WVW81873.1"/>
    <property type="molecule type" value="Genomic_DNA"/>
</dbReference>
<sequence length="171" mass="19223">MRDSGPVTKISPSLNVVGHSPPKTYLRIRPAGTYYHKLPMTTSLEVKVVINVNWSECHTKGFVDSGIVEPLEDTQSWDEAGLIKLQVSALPRHTMSFPRLGLRTTGSPYFWATATGAYAHELNLQVEAKVYLNGLSTPRQQDKKFNVWIFPQPQSRENHNHGRSHVAQHHG</sequence>
<proteinExistence type="predicted"/>
<reference evidence="2" key="4">
    <citation type="submission" date="2024-02" db="EMBL/GenBank/DDBJ databases">
        <title>Comparative genomics of Cryptococcus and Kwoniella reveals pathogenesis evolution and contrasting modes of karyotype evolution via chromosome fusion or intercentromeric recombination.</title>
        <authorList>
            <person name="Coelho M.A."/>
            <person name="David-Palma M."/>
            <person name="Shea T."/>
            <person name="Bowers K."/>
            <person name="McGinley-Smith S."/>
            <person name="Mohammad A.W."/>
            <person name="Gnirke A."/>
            <person name="Yurkov A.M."/>
            <person name="Nowrousian M."/>
            <person name="Sun S."/>
            <person name="Cuomo C.A."/>
            <person name="Heitman J."/>
        </authorList>
    </citation>
    <scope>NUCLEOTIDE SEQUENCE</scope>
    <source>
        <strain evidence="2">CBS 10118</strain>
    </source>
</reference>
<reference evidence="2" key="2">
    <citation type="submission" date="2013-07" db="EMBL/GenBank/DDBJ databases">
        <authorList>
            <consortium name="The Broad Institute Genome Sequencing Platform"/>
            <person name="Cuomo C."/>
            <person name="Litvintseva A."/>
            <person name="Chen Y."/>
            <person name="Heitman J."/>
            <person name="Sun S."/>
            <person name="Springer D."/>
            <person name="Dromer F."/>
            <person name="Young S.K."/>
            <person name="Zeng Q."/>
            <person name="Gargeya S."/>
            <person name="Fitzgerald M."/>
            <person name="Abouelleil A."/>
            <person name="Alvarado L."/>
            <person name="Berlin A.M."/>
            <person name="Chapman S.B."/>
            <person name="Dewar J."/>
            <person name="Goldberg J."/>
            <person name="Griggs A."/>
            <person name="Gujja S."/>
            <person name="Hansen M."/>
            <person name="Howarth C."/>
            <person name="Imamovic A."/>
            <person name="Larimer J."/>
            <person name="McCowan C."/>
            <person name="Murphy C."/>
            <person name="Pearson M."/>
            <person name="Priest M."/>
            <person name="Roberts A."/>
            <person name="Saif S."/>
            <person name="Shea T."/>
            <person name="Sykes S."/>
            <person name="Wortman J."/>
            <person name="Nusbaum C."/>
            <person name="Birren B."/>
        </authorList>
    </citation>
    <scope>NUCLEOTIDE SEQUENCE</scope>
    <source>
        <strain evidence="2">CBS 10118</strain>
    </source>
</reference>
<evidence type="ECO:0000313" key="3">
    <source>
        <dbReference type="Proteomes" id="UP000092730"/>
    </source>
</evidence>
<dbReference type="VEuPathDB" id="FungiDB:I302_02577"/>
<dbReference type="RefSeq" id="XP_019048802.1">
    <property type="nucleotide sequence ID" value="XM_019189240.1"/>
</dbReference>
<protein>
    <submittedName>
        <fullName evidence="1">Uncharacterized protein</fullName>
    </submittedName>
</protein>
<name>A0A1B9G9L7_9TREE</name>
<evidence type="ECO:0000313" key="1">
    <source>
        <dbReference type="EMBL" id="OCF27732.1"/>
    </source>
</evidence>
<evidence type="ECO:0000313" key="2">
    <source>
        <dbReference type="EMBL" id="WVW81873.1"/>
    </source>
</evidence>
<gene>
    <name evidence="1" type="ORF">I302_02577</name>
    <name evidence="2" type="ORF">I302_103871</name>
</gene>
<organism evidence="1">
    <name type="scientific">Kwoniella bestiolae CBS 10118</name>
    <dbReference type="NCBI Taxonomy" id="1296100"/>
    <lineage>
        <taxon>Eukaryota</taxon>
        <taxon>Fungi</taxon>
        <taxon>Dikarya</taxon>
        <taxon>Basidiomycota</taxon>
        <taxon>Agaricomycotina</taxon>
        <taxon>Tremellomycetes</taxon>
        <taxon>Tremellales</taxon>
        <taxon>Cryptococcaceae</taxon>
        <taxon>Kwoniella</taxon>
    </lineage>
</organism>
<accession>A0A1B9G9L7</accession>
<keyword evidence="3" id="KW-1185">Reference proteome</keyword>
<reference evidence="1" key="1">
    <citation type="submission" date="2013-07" db="EMBL/GenBank/DDBJ databases">
        <title>The Genome Sequence of Cryptococcus bestiolae CBS10118.</title>
        <authorList>
            <consortium name="The Broad Institute Genome Sequencing Platform"/>
            <person name="Cuomo C."/>
            <person name="Litvintseva A."/>
            <person name="Chen Y."/>
            <person name="Heitman J."/>
            <person name="Sun S."/>
            <person name="Springer D."/>
            <person name="Dromer F."/>
            <person name="Young S.K."/>
            <person name="Zeng Q."/>
            <person name="Gargeya S."/>
            <person name="Fitzgerald M."/>
            <person name="Abouelleil A."/>
            <person name="Alvarado L."/>
            <person name="Berlin A.M."/>
            <person name="Chapman S.B."/>
            <person name="Dewar J."/>
            <person name="Goldberg J."/>
            <person name="Griggs A."/>
            <person name="Gujja S."/>
            <person name="Hansen M."/>
            <person name="Howarth C."/>
            <person name="Imamovic A."/>
            <person name="Larimer J."/>
            <person name="McCowan C."/>
            <person name="Murphy C."/>
            <person name="Pearson M."/>
            <person name="Priest M."/>
            <person name="Roberts A."/>
            <person name="Saif S."/>
            <person name="Shea T."/>
            <person name="Sykes S."/>
            <person name="Wortman J."/>
            <person name="Nusbaum C."/>
            <person name="Birren B."/>
        </authorList>
    </citation>
    <scope>NUCLEOTIDE SEQUENCE [LARGE SCALE GENOMIC DNA]</scope>
    <source>
        <strain evidence="1">CBS 10118</strain>
    </source>
</reference>
<dbReference type="EMBL" id="KI894019">
    <property type="protein sequence ID" value="OCF27732.1"/>
    <property type="molecule type" value="Genomic_DNA"/>
</dbReference>
<reference evidence="1" key="3">
    <citation type="submission" date="2014-01" db="EMBL/GenBank/DDBJ databases">
        <title>Evolution of pathogenesis and genome organization in the Tremellales.</title>
        <authorList>
            <person name="Cuomo C."/>
            <person name="Litvintseva A."/>
            <person name="Heitman J."/>
            <person name="Chen Y."/>
            <person name="Sun S."/>
            <person name="Springer D."/>
            <person name="Dromer F."/>
            <person name="Young S."/>
            <person name="Zeng Q."/>
            <person name="Chapman S."/>
            <person name="Gujja S."/>
            <person name="Saif S."/>
            <person name="Birren B."/>
        </authorList>
    </citation>
    <scope>NUCLEOTIDE SEQUENCE</scope>
    <source>
        <strain evidence="1">CBS 10118</strain>
    </source>
</reference>